<dbReference type="STRING" id="1203554.HMPREF1476_01131"/>
<dbReference type="eggNOG" id="COG0834">
    <property type="taxonomic scope" value="Bacteria"/>
</dbReference>
<sequence length="257" mass="27891">MTKNFFVRTATAGIAALVLCGSAVADTWRVATEGTFPPFEFYNSTTGEIQGFEVDLVREMAKVMKKDLKLETMGFDAIIPAILSGTIDTGAAGFSITPERAKRVLFTIPFYKSGLTIVVPKGNPKNIQSFDDLKGKKISVQLGTTSMSFAKKIKDAQVTTFNGAGDALLNMIAGNADAVINDKPVTDYIMTQNKQIAESCLHLKPIATADLFAMVTSKQNTKLKAEMDKALKQLKADGTFNKLHEKWFGVPADPELP</sequence>
<dbReference type="PATRIC" id="fig|1203554.3.peg.1170"/>
<evidence type="ECO:0000259" key="7">
    <source>
        <dbReference type="SMART" id="SM00079"/>
    </source>
</evidence>
<dbReference type="GO" id="GO:0016020">
    <property type="term" value="C:membrane"/>
    <property type="evidence" value="ECO:0007669"/>
    <property type="project" value="InterPro"/>
</dbReference>
<dbReference type="Proteomes" id="UP000014400">
    <property type="component" value="Unassembled WGS sequence"/>
</dbReference>
<dbReference type="InterPro" id="IPR001320">
    <property type="entry name" value="Iontro_rcpt_C"/>
</dbReference>
<dbReference type="PANTHER" id="PTHR35936">
    <property type="entry name" value="MEMBRANE-BOUND LYTIC MUREIN TRANSGLYCOSYLASE F"/>
    <property type="match status" value="1"/>
</dbReference>
<dbReference type="SUPFAM" id="SSF53850">
    <property type="entry name" value="Periplasmic binding protein-like II"/>
    <property type="match status" value="1"/>
</dbReference>
<dbReference type="PANTHER" id="PTHR35936:SF38">
    <property type="entry name" value="GLUTAMINE-BINDING PERIPLASMIC PROTEIN"/>
    <property type="match status" value="1"/>
</dbReference>
<dbReference type="HOGENOM" id="CLU_019602_18_2_4"/>
<protein>
    <recommendedName>
        <fullName evidence="10">Solute-binding protein family 3/N-terminal domain-containing protein</fullName>
    </recommendedName>
</protein>
<dbReference type="SMART" id="SM00062">
    <property type="entry name" value="PBPb"/>
    <property type="match status" value="1"/>
</dbReference>
<comment type="subcellular location">
    <subcellularLocation>
        <location evidence="1">Cell envelope</location>
    </subcellularLocation>
</comment>
<evidence type="ECO:0000256" key="2">
    <source>
        <dbReference type="ARBA" id="ARBA00010333"/>
    </source>
</evidence>
<dbReference type="Pfam" id="PF00497">
    <property type="entry name" value="SBP_bac_3"/>
    <property type="match status" value="1"/>
</dbReference>
<dbReference type="GO" id="GO:0030313">
    <property type="term" value="C:cell envelope"/>
    <property type="evidence" value="ECO:0007669"/>
    <property type="project" value="UniProtKB-SubCell"/>
</dbReference>
<dbReference type="GO" id="GO:0015276">
    <property type="term" value="F:ligand-gated monoatomic ion channel activity"/>
    <property type="evidence" value="ECO:0007669"/>
    <property type="project" value="InterPro"/>
</dbReference>
<dbReference type="AlphaFoldDB" id="S3BZG1"/>
<comment type="similarity">
    <text evidence="2 4">Belongs to the bacterial solute-binding protein 3 family.</text>
</comment>
<feature type="chain" id="PRO_5004506860" description="Solute-binding protein family 3/N-terminal domain-containing protein" evidence="5">
    <location>
        <begin position="26"/>
        <end position="257"/>
    </location>
</feature>
<reference evidence="8 9" key="1">
    <citation type="submission" date="2013-04" db="EMBL/GenBank/DDBJ databases">
        <title>The Genome Sequence of Sutterella wadsworthensis HGA0223.</title>
        <authorList>
            <consortium name="The Broad Institute Genomics Platform"/>
            <person name="Earl A."/>
            <person name="Ward D."/>
            <person name="Feldgarden M."/>
            <person name="Gevers D."/>
            <person name="Schmidt T.M."/>
            <person name="Dover J."/>
            <person name="Dai D."/>
            <person name="Walker B."/>
            <person name="Young S."/>
            <person name="Zeng Q."/>
            <person name="Gargeya S."/>
            <person name="Fitzgerald M."/>
            <person name="Haas B."/>
            <person name="Abouelleil A."/>
            <person name="Allen A.W."/>
            <person name="Alvarado L."/>
            <person name="Arachchi H.M."/>
            <person name="Berlin A.M."/>
            <person name="Chapman S.B."/>
            <person name="Gainer-Dewar J."/>
            <person name="Goldberg J."/>
            <person name="Griggs A."/>
            <person name="Gujja S."/>
            <person name="Hansen M."/>
            <person name="Howarth C."/>
            <person name="Imamovic A."/>
            <person name="Ireland A."/>
            <person name="Larimer J."/>
            <person name="McCowan C."/>
            <person name="Murphy C."/>
            <person name="Pearson M."/>
            <person name="Poon T.W."/>
            <person name="Priest M."/>
            <person name="Roberts A."/>
            <person name="Saif S."/>
            <person name="Shea T."/>
            <person name="Sisk P."/>
            <person name="Sykes S."/>
            <person name="Wortman J."/>
            <person name="Nusbaum C."/>
            <person name="Birren B."/>
        </authorList>
    </citation>
    <scope>NUCLEOTIDE SEQUENCE [LARGE SCALE GENOMIC DNA]</scope>
    <source>
        <strain evidence="8 9">HGA0223</strain>
    </source>
</reference>
<name>S3BZG1_9BURK</name>
<evidence type="ECO:0000259" key="6">
    <source>
        <dbReference type="SMART" id="SM00062"/>
    </source>
</evidence>
<dbReference type="Gene3D" id="3.40.190.10">
    <property type="entry name" value="Periplasmic binding protein-like II"/>
    <property type="match status" value="2"/>
</dbReference>
<dbReference type="InterPro" id="IPR001638">
    <property type="entry name" value="Solute-binding_3/MltF_N"/>
</dbReference>
<dbReference type="CDD" id="cd13624">
    <property type="entry name" value="PBP2_Arg_Lys_His"/>
    <property type="match status" value="1"/>
</dbReference>
<feature type="signal peptide" evidence="5">
    <location>
        <begin position="1"/>
        <end position="25"/>
    </location>
</feature>
<accession>S3BZG1</accession>
<evidence type="ECO:0000313" key="9">
    <source>
        <dbReference type="Proteomes" id="UP000014400"/>
    </source>
</evidence>
<dbReference type="EMBL" id="ATCF01000016">
    <property type="protein sequence ID" value="EPD99452.1"/>
    <property type="molecule type" value="Genomic_DNA"/>
</dbReference>
<keyword evidence="9" id="KW-1185">Reference proteome</keyword>
<feature type="domain" description="Ionotropic glutamate receptor C-terminal" evidence="7">
    <location>
        <begin position="27"/>
        <end position="250"/>
    </location>
</feature>
<evidence type="ECO:0000256" key="3">
    <source>
        <dbReference type="ARBA" id="ARBA00022729"/>
    </source>
</evidence>
<dbReference type="PROSITE" id="PS01039">
    <property type="entry name" value="SBP_BACTERIAL_3"/>
    <property type="match status" value="1"/>
</dbReference>
<dbReference type="SMART" id="SM00079">
    <property type="entry name" value="PBPe"/>
    <property type="match status" value="1"/>
</dbReference>
<dbReference type="RefSeq" id="WP_016474418.1">
    <property type="nucleotide sequence ID" value="NZ_KE150480.1"/>
</dbReference>
<proteinExistence type="inferred from homology"/>
<evidence type="ECO:0000256" key="4">
    <source>
        <dbReference type="RuleBase" id="RU003744"/>
    </source>
</evidence>
<keyword evidence="3 5" id="KW-0732">Signal</keyword>
<evidence type="ECO:0000256" key="1">
    <source>
        <dbReference type="ARBA" id="ARBA00004196"/>
    </source>
</evidence>
<organism evidence="8 9">
    <name type="scientific">Sutterella wadsworthensis HGA0223</name>
    <dbReference type="NCBI Taxonomy" id="1203554"/>
    <lineage>
        <taxon>Bacteria</taxon>
        <taxon>Pseudomonadati</taxon>
        <taxon>Pseudomonadota</taxon>
        <taxon>Betaproteobacteria</taxon>
        <taxon>Burkholderiales</taxon>
        <taxon>Sutterellaceae</taxon>
        <taxon>Sutterella</taxon>
    </lineage>
</organism>
<gene>
    <name evidence="8" type="ORF">HMPREF1476_01131</name>
</gene>
<feature type="domain" description="Solute-binding protein family 3/N-terminal" evidence="6">
    <location>
        <begin position="27"/>
        <end position="251"/>
    </location>
</feature>
<comment type="caution">
    <text evidence="8">The sequence shown here is derived from an EMBL/GenBank/DDBJ whole genome shotgun (WGS) entry which is preliminary data.</text>
</comment>
<evidence type="ECO:0008006" key="10">
    <source>
        <dbReference type="Google" id="ProtNLM"/>
    </source>
</evidence>
<evidence type="ECO:0000313" key="8">
    <source>
        <dbReference type="EMBL" id="EPD99452.1"/>
    </source>
</evidence>
<evidence type="ECO:0000256" key="5">
    <source>
        <dbReference type="SAM" id="SignalP"/>
    </source>
</evidence>
<dbReference type="InterPro" id="IPR018313">
    <property type="entry name" value="SBP_3_CS"/>
</dbReference>